<evidence type="ECO:0000313" key="2">
    <source>
        <dbReference type="Proteomes" id="UP000075025"/>
    </source>
</evidence>
<organism evidence="1 2">
    <name type="scientific">Microbacterium testaceum</name>
    <name type="common">Aureobacterium testaceum</name>
    <name type="synonym">Brevibacterium testaceum</name>
    <dbReference type="NCBI Taxonomy" id="2033"/>
    <lineage>
        <taxon>Bacteria</taxon>
        <taxon>Bacillati</taxon>
        <taxon>Actinomycetota</taxon>
        <taxon>Actinomycetes</taxon>
        <taxon>Micrococcales</taxon>
        <taxon>Microbacteriaceae</taxon>
        <taxon>Microbacterium</taxon>
    </lineage>
</organism>
<proteinExistence type="predicted"/>
<reference evidence="1 2" key="1">
    <citation type="journal article" date="2016" name="Front. Microbiol.">
        <title>Genomic Resource of Rice Seed Associated Bacteria.</title>
        <authorList>
            <person name="Midha S."/>
            <person name="Bansal K."/>
            <person name="Sharma S."/>
            <person name="Kumar N."/>
            <person name="Patil P.P."/>
            <person name="Chaudhry V."/>
            <person name="Patil P.B."/>
        </authorList>
    </citation>
    <scope>NUCLEOTIDE SEQUENCE [LARGE SCALE GENOMIC DNA]</scope>
    <source>
        <strain evidence="1 2">NS220</strain>
    </source>
</reference>
<evidence type="ECO:0000313" key="1">
    <source>
        <dbReference type="EMBL" id="KTR96152.1"/>
    </source>
</evidence>
<sequence length="185" mass="19904">MFSGKRLWRLAAALALTVAVIAVAGLPLYVFPAKGDPSGADLVYVIGPPQQQRLDLAASLRDTDDPAPLLVSVSNSRAGHGDHIFNSSALRVCREHAVTCKTPLPFTTAGEARLLTDYAATHTVGKTVVITFTPHVARTRYIFAKCYAGDVTVVGVDTGLTVFDWAYQYAYQTAGFVKAWFTPCP</sequence>
<name>A0A147F0A7_MICTE</name>
<dbReference type="AlphaFoldDB" id="A0A147F0A7"/>
<evidence type="ECO:0008006" key="3">
    <source>
        <dbReference type="Google" id="ProtNLM"/>
    </source>
</evidence>
<dbReference type="PATRIC" id="fig|2033.6.peg.1308"/>
<gene>
    <name evidence="1" type="ORF">NS220_03450</name>
</gene>
<comment type="caution">
    <text evidence="1">The sequence shown here is derived from an EMBL/GenBank/DDBJ whole genome shotgun (WGS) entry which is preliminary data.</text>
</comment>
<protein>
    <recommendedName>
        <fullName evidence="3">DUF218 domain-containing protein</fullName>
    </recommendedName>
</protein>
<accession>A0A147F0A7</accession>
<dbReference type="Proteomes" id="UP000075025">
    <property type="component" value="Unassembled WGS sequence"/>
</dbReference>
<dbReference type="EMBL" id="LDRT01000018">
    <property type="protein sequence ID" value="KTR96152.1"/>
    <property type="molecule type" value="Genomic_DNA"/>
</dbReference>